<accession>A0A2T7BL26</accession>
<dbReference type="Proteomes" id="UP000244450">
    <property type="component" value="Unassembled WGS sequence"/>
</dbReference>
<gene>
    <name evidence="1" type="ORF">DCC81_02265</name>
</gene>
<dbReference type="AlphaFoldDB" id="A0A2T7BL26"/>
<evidence type="ECO:0000313" key="1">
    <source>
        <dbReference type="EMBL" id="PUZ28331.1"/>
    </source>
</evidence>
<keyword evidence="2" id="KW-1185">Reference proteome</keyword>
<evidence type="ECO:0000313" key="2">
    <source>
        <dbReference type="Proteomes" id="UP000244450"/>
    </source>
</evidence>
<organism evidence="1 2">
    <name type="scientific">Chitinophaga parva</name>
    <dbReference type="NCBI Taxonomy" id="2169414"/>
    <lineage>
        <taxon>Bacteria</taxon>
        <taxon>Pseudomonadati</taxon>
        <taxon>Bacteroidota</taxon>
        <taxon>Chitinophagia</taxon>
        <taxon>Chitinophagales</taxon>
        <taxon>Chitinophagaceae</taxon>
        <taxon>Chitinophaga</taxon>
    </lineage>
</organism>
<dbReference type="EMBL" id="QCYK01000001">
    <property type="protein sequence ID" value="PUZ28331.1"/>
    <property type="molecule type" value="Genomic_DNA"/>
</dbReference>
<protein>
    <submittedName>
        <fullName evidence="1">Uncharacterized protein</fullName>
    </submittedName>
</protein>
<proteinExistence type="predicted"/>
<sequence length="232" mass="26104">MITMAACQTNNKTEAGTTTDSVRVAGAAAPDLKGLYRSNDFSSNEEPLFLYINFHNAYHVAGYDQHKGLKRNVSGNVVQEGDHWKLTLREPGDNPFDGVFELEIDTAGNGHGTWTPNDKQKLKAHRFSLVAVHLEDNRLSGYQGDHCDISFEDDGSVVMNYYPKTSDSTFAPQMLTLRGAYNVKDTTVYLHWRNAAAGQPNTDTMFLRYDGEGKDRYIMGLHNRDFEFYMGE</sequence>
<reference evidence="1 2" key="1">
    <citation type="submission" date="2018-04" db="EMBL/GenBank/DDBJ databases">
        <title>Chitinophaga fuyangensis sp. nov., isolated from soil in a chemical factory.</title>
        <authorList>
            <person name="Chen K."/>
        </authorList>
    </citation>
    <scope>NUCLEOTIDE SEQUENCE [LARGE SCALE GENOMIC DNA]</scope>
    <source>
        <strain evidence="1 2">LY-1</strain>
    </source>
</reference>
<name>A0A2T7BL26_9BACT</name>
<comment type="caution">
    <text evidence="1">The sequence shown here is derived from an EMBL/GenBank/DDBJ whole genome shotgun (WGS) entry which is preliminary data.</text>
</comment>